<dbReference type="RefSeq" id="WP_057772273.1">
    <property type="nucleotide sequence ID" value="NZ_BBIM01000034.1"/>
</dbReference>
<keyword evidence="3" id="KW-1185">Reference proteome</keyword>
<keyword evidence="1" id="KW-0472">Membrane</keyword>
<proteinExistence type="predicted"/>
<keyword evidence="1" id="KW-1133">Transmembrane helix</keyword>
<name>A0ABZ0Q2S4_9LACO</name>
<reference evidence="3" key="1">
    <citation type="submission" date="2024-06" db="EMBL/GenBank/DDBJ databases">
        <authorList>
            <person name="Chang H.C."/>
            <person name="Mun S.Y."/>
        </authorList>
    </citation>
    <scope>NUCLEOTIDE SEQUENCE [LARGE SCALE GENOMIC DNA]</scope>
    <source>
        <strain evidence="3">KT1</strain>
    </source>
</reference>
<dbReference type="EMBL" id="CP104778">
    <property type="protein sequence ID" value="WPC21247.1"/>
    <property type="molecule type" value="Genomic_DNA"/>
</dbReference>
<feature type="transmembrane region" description="Helical" evidence="1">
    <location>
        <begin position="41"/>
        <end position="59"/>
    </location>
</feature>
<evidence type="ECO:0000256" key="1">
    <source>
        <dbReference type="SAM" id="Phobius"/>
    </source>
</evidence>
<accession>A0ABZ0Q2S4</accession>
<evidence type="ECO:0000313" key="3">
    <source>
        <dbReference type="Proteomes" id="UP001302696"/>
    </source>
</evidence>
<dbReference type="Proteomes" id="UP001302696">
    <property type="component" value="Chromosome"/>
</dbReference>
<organism evidence="2 3">
    <name type="scientific">Pediococcus inopinatus</name>
    <dbReference type="NCBI Taxonomy" id="114090"/>
    <lineage>
        <taxon>Bacteria</taxon>
        <taxon>Bacillati</taxon>
        <taxon>Bacillota</taxon>
        <taxon>Bacilli</taxon>
        <taxon>Lactobacillales</taxon>
        <taxon>Lactobacillaceae</taxon>
        <taxon>Pediococcus</taxon>
    </lineage>
</organism>
<sequence>MKTTKLVIGILMIVLAAFILFQSMFAGVGNAIEGNNHTSGTSGVLVALLYIVMGIVYLATRKARKLAEKTPVQYRNLSDQLVA</sequence>
<keyword evidence="1" id="KW-0812">Transmembrane</keyword>
<evidence type="ECO:0000313" key="2">
    <source>
        <dbReference type="EMBL" id="WPC21247.1"/>
    </source>
</evidence>
<protein>
    <submittedName>
        <fullName evidence="2">Uncharacterized protein</fullName>
    </submittedName>
</protein>
<gene>
    <name evidence="2" type="ORF">N6G96_08180</name>
</gene>